<organism evidence="3 4">
    <name type="scientific">Chitinophaga pinensis</name>
    <dbReference type="NCBI Taxonomy" id="79329"/>
    <lineage>
        <taxon>Bacteria</taxon>
        <taxon>Pseudomonadati</taxon>
        <taxon>Bacteroidota</taxon>
        <taxon>Chitinophagia</taxon>
        <taxon>Chitinophagales</taxon>
        <taxon>Chitinophagaceae</taxon>
        <taxon>Chitinophaga</taxon>
    </lineage>
</organism>
<dbReference type="OrthoDB" id="4317020at2"/>
<feature type="domain" description="Thioesterase" evidence="2">
    <location>
        <begin position="158"/>
        <end position="239"/>
    </location>
</feature>
<comment type="caution">
    <text evidence="3">The sequence shown here is derived from an EMBL/GenBank/DDBJ whole genome shotgun (WGS) entry which is preliminary data.</text>
</comment>
<evidence type="ECO:0000259" key="2">
    <source>
        <dbReference type="Pfam" id="PF00975"/>
    </source>
</evidence>
<dbReference type="EMBL" id="VOHS01000013">
    <property type="protein sequence ID" value="TWV99787.1"/>
    <property type="molecule type" value="Genomic_DNA"/>
</dbReference>
<dbReference type="Proteomes" id="UP000318815">
    <property type="component" value="Unassembled WGS sequence"/>
</dbReference>
<dbReference type="InterPro" id="IPR009081">
    <property type="entry name" value="PP-bd_ACP"/>
</dbReference>
<dbReference type="InterPro" id="IPR001031">
    <property type="entry name" value="Thioesterase"/>
</dbReference>
<name>A0A5C6LTB4_9BACT</name>
<evidence type="ECO:0000313" key="3">
    <source>
        <dbReference type="EMBL" id="TWV99787.1"/>
    </source>
</evidence>
<sequence>MAAGIENFFAGIYGAKQFRIAAQISIISQWKGRPECTGGDGTGDRKSEPCIHSSPYRTRKVDCKDLGRLPVRRESGYKRRFLRIRGTSIVAMQIMARIEKEIGKRLPLASLFTANTVEKLATEMELDDQSISWDLLVPVKPTGTKPPIFIVNGLDMNVLLFNNIARNMEPDQPVYGFQPRGLNGVDEPFETLEDMAAEYIAALLERDFPDGYALAGYSYGGVVAYEMSRQLQAMGKKVKCWPCLIPTLITKAILKQAYQNTSVRSNVSSLNSFLLRSL</sequence>
<dbReference type="InterPro" id="IPR029058">
    <property type="entry name" value="AB_hydrolase_fold"/>
</dbReference>
<dbReference type="Pfam" id="PF00975">
    <property type="entry name" value="Thioesterase"/>
    <property type="match status" value="1"/>
</dbReference>
<dbReference type="Gene3D" id="1.10.1200.10">
    <property type="entry name" value="ACP-like"/>
    <property type="match status" value="1"/>
</dbReference>
<reference evidence="3 4" key="1">
    <citation type="submission" date="2019-08" db="EMBL/GenBank/DDBJ databases">
        <title>Whole genome sequencing of chitin degrading bacteria Chitinophaga pinensis YS16.</title>
        <authorList>
            <person name="Singh R.P."/>
            <person name="Manchanda G."/>
            <person name="Maurya I.K."/>
            <person name="Joshi N.K."/>
            <person name="Srivastava A.K."/>
        </authorList>
    </citation>
    <scope>NUCLEOTIDE SEQUENCE [LARGE SCALE GENOMIC DNA]</scope>
    <source>
        <strain evidence="3 4">YS-16</strain>
    </source>
</reference>
<dbReference type="Pfam" id="PF00550">
    <property type="entry name" value="PP-binding"/>
    <property type="match status" value="1"/>
</dbReference>
<evidence type="ECO:0000259" key="1">
    <source>
        <dbReference type="Pfam" id="PF00550"/>
    </source>
</evidence>
<dbReference type="AlphaFoldDB" id="A0A5C6LTB4"/>
<dbReference type="Gene3D" id="3.40.50.1820">
    <property type="entry name" value="alpha/beta hydrolase"/>
    <property type="match status" value="1"/>
</dbReference>
<dbReference type="SUPFAM" id="SSF53474">
    <property type="entry name" value="alpha/beta-Hydrolases"/>
    <property type="match status" value="1"/>
</dbReference>
<protein>
    <recommendedName>
        <fullName evidence="5">Thioesterase domain-containing protein</fullName>
    </recommendedName>
</protein>
<evidence type="ECO:0008006" key="5">
    <source>
        <dbReference type="Google" id="ProtNLM"/>
    </source>
</evidence>
<evidence type="ECO:0000313" key="4">
    <source>
        <dbReference type="Proteomes" id="UP000318815"/>
    </source>
</evidence>
<dbReference type="InterPro" id="IPR036736">
    <property type="entry name" value="ACP-like_sf"/>
</dbReference>
<proteinExistence type="predicted"/>
<dbReference type="SUPFAM" id="SSF47336">
    <property type="entry name" value="ACP-like"/>
    <property type="match status" value="1"/>
</dbReference>
<feature type="domain" description="Carrier" evidence="1">
    <location>
        <begin position="81"/>
        <end position="122"/>
    </location>
</feature>
<keyword evidence="4" id="KW-1185">Reference proteome</keyword>
<accession>A0A5C6LTB4</accession>
<gene>
    <name evidence="3" type="ORF">FEF09_15170</name>
</gene>